<comment type="caution">
    <text evidence="1">The sequence shown here is derived from an EMBL/GenBank/DDBJ whole genome shotgun (WGS) entry which is preliminary data.</text>
</comment>
<name>A0ABN1NBU1_9PSEU</name>
<evidence type="ECO:0000313" key="2">
    <source>
        <dbReference type="Proteomes" id="UP001499967"/>
    </source>
</evidence>
<organism evidence="1 2">
    <name type="scientific">Pseudonocardia zijingensis</name>
    <dbReference type="NCBI Taxonomy" id="153376"/>
    <lineage>
        <taxon>Bacteria</taxon>
        <taxon>Bacillati</taxon>
        <taxon>Actinomycetota</taxon>
        <taxon>Actinomycetes</taxon>
        <taxon>Pseudonocardiales</taxon>
        <taxon>Pseudonocardiaceae</taxon>
        <taxon>Pseudonocardia</taxon>
    </lineage>
</organism>
<proteinExistence type="predicted"/>
<sequence>MSSTDAVRGGTIASCAGPVGRPELMDMTSVADGQTHAITAAEFEQGVLAGLGRYRAACGADVVVTSMVARPGPRCSRCAEYRGEQERAAVPPRLIIRLARRVRDFRPRRRS</sequence>
<reference evidence="1 2" key="1">
    <citation type="journal article" date="2019" name="Int. J. Syst. Evol. Microbiol.">
        <title>The Global Catalogue of Microorganisms (GCM) 10K type strain sequencing project: providing services to taxonomists for standard genome sequencing and annotation.</title>
        <authorList>
            <consortium name="The Broad Institute Genomics Platform"/>
            <consortium name="The Broad Institute Genome Sequencing Center for Infectious Disease"/>
            <person name="Wu L."/>
            <person name="Ma J."/>
        </authorList>
    </citation>
    <scope>NUCLEOTIDE SEQUENCE [LARGE SCALE GENOMIC DNA]</scope>
    <source>
        <strain evidence="1 2">JCM 11117</strain>
    </source>
</reference>
<protein>
    <submittedName>
        <fullName evidence="1">Uncharacterized protein</fullName>
    </submittedName>
</protein>
<gene>
    <name evidence="1" type="ORF">GCM10009559_67770</name>
</gene>
<dbReference type="EMBL" id="BAAAHP010000231">
    <property type="protein sequence ID" value="GAA0901289.1"/>
    <property type="molecule type" value="Genomic_DNA"/>
</dbReference>
<dbReference type="Proteomes" id="UP001499967">
    <property type="component" value="Unassembled WGS sequence"/>
</dbReference>
<accession>A0ABN1NBU1</accession>
<keyword evidence="2" id="KW-1185">Reference proteome</keyword>
<evidence type="ECO:0000313" key="1">
    <source>
        <dbReference type="EMBL" id="GAA0901289.1"/>
    </source>
</evidence>